<evidence type="ECO:0000313" key="19">
    <source>
        <dbReference type="Proteomes" id="UP000290482"/>
    </source>
</evidence>
<dbReference type="KEGG" id="mob:NCTC10112_00705"/>
<evidence type="ECO:0000256" key="2">
    <source>
        <dbReference type="ARBA" id="ARBA00005464"/>
    </source>
</evidence>
<dbReference type="Pfam" id="PF00254">
    <property type="entry name" value="FKBP_C"/>
    <property type="match status" value="1"/>
</dbReference>
<dbReference type="InterPro" id="IPR001179">
    <property type="entry name" value="PPIase_FKBP_dom"/>
</dbReference>
<geneLocation type="plasmid" evidence="18">
    <name>3</name>
</geneLocation>
<dbReference type="PIRSF" id="PIRSF003095">
    <property type="entry name" value="Trigger_factor"/>
    <property type="match status" value="1"/>
</dbReference>
<organism evidence="17 19">
    <name type="scientific">Metamycoplasma orale</name>
    <name type="common">Mycoplasma orale</name>
    <dbReference type="NCBI Taxonomy" id="2121"/>
    <lineage>
        <taxon>Bacteria</taxon>
        <taxon>Bacillati</taxon>
        <taxon>Mycoplasmatota</taxon>
        <taxon>Mycoplasmoidales</taxon>
        <taxon>Metamycoplasmataceae</taxon>
        <taxon>Metamycoplasma</taxon>
    </lineage>
</organism>
<dbReference type="Proteomes" id="UP000290482">
    <property type="component" value="Plasmid 3"/>
</dbReference>
<keyword evidence="7 12" id="KW-0143">Chaperone</keyword>
<evidence type="ECO:0000256" key="10">
    <source>
        <dbReference type="ARBA" id="ARBA00024849"/>
    </source>
</evidence>
<evidence type="ECO:0000256" key="5">
    <source>
        <dbReference type="ARBA" id="ARBA00022618"/>
    </source>
</evidence>
<dbReference type="InterPro" id="IPR008881">
    <property type="entry name" value="Trigger_fac_ribosome-bd_bac"/>
</dbReference>
<comment type="domain">
    <text evidence="12">Consists of 3 domains; the N-terminus binds the ribosome, the middle domain has PPIase activity, while the C-terminus has intrinsic chaperone activity on its own.</text>
</comment>
<comment type="catalytic activity">
    <reaction evidence="1 12 13">
        <text>[protein]-peptidylproline (omega=180) = [protein]-peptidylproline (omega=0)</text>
        <dbReference type="Rhea" id="RHEA:16237"/>
        <dbReference type="Rhea" id="RHEA-COMP:10747"/>
        <dbReference type="Rhea" id="RHEA-COMP:10748"/>
        <dbReference type="ChEBI" id="CHEBI:83833"/>
        <dbReference type="ChEBI" id="CHEBI:83834"/>
        <dbReference type="EC" id="5.2.1.8"/>
    </reaction>
</comment>
<dbReference type="SUPFAM" id="SSF109998">
    <property type="entry name" value="Triger factor/SurA peptide-binding domain-like"/>
    <property type="match status" value="1"/>
</dbReference>
<reference evidence="17 19" key="1">
    <citation type="submission" date="2019-01" db="EMBL/GenBank/DDBJ databases">
        <authorList>
            <consortium name="Pathogen Informatics"/>
        </authorList>
    </citation>
    <scope>NUCLEOTIDE SEQUENCE [LARGE SCALE GENOMIC DNA]</scope>
    <source>
        <strain evidence="17 19">NCTC10112</strain>
        <plasmid evidence="19">3</plasmid>
    </source>
</reference>
<dbReference type="GO" id="GO:0051301">
    <property type="term" value="P:cell division"/>
    <property type="evidence" value="ECO:0007669"/>
    <property type="project" value="UniProtKB-KW"/>
</dbReference>
<evidence type="ECO:0000256" key="4">
    <source>
        <dbReference type="ARBA" id="ARBA00016902"/>
    </source>
</evidence>
<evidence type="ECO:0000256" key="3">
    <source>
        <dbReference type="ARBA" id="ARBA00013194"/>
    </source>
</evidence>
<feature type="domain" description="PPIase FKBP-type" evidence="16">
    <location>
        <begin position="164"/>
        <end position="224"/>
    </location>
</feature>
<dbReference type="FunFam" id="3.10.50.40:FF:000001">
    <property type="entry name" value="Trigger factor"/>
    <property type="match status" value="1"/>
</dbReference>
<comment type="similarity">
    <text evidence="2 12 14">Belongs to the FKBP-type PPIase family. Tig subfamily.</text>
</comment>
<evidence type="ECO:0000256" key="12">
    <source>
        <dbReference type="HAMAP-Rule" id="MF_00303"/>
    </source>
</evidence>
<keyword evidence="19" id="KW-1185">Reference proteome</keyword>
<dbReference type="GO" id="GO:0003755">
    <property type="term" value="F:peptidyl-prolyl cis-trans isomerase activity"/>
    <property type="evidence" value="ECO:0007669"/>
    <property type="project" value="UniProtKB-UniRule"/>
</dbReference>
<dbReference type="EC" id="5.2.1.8" evidence="3 12"/>
<name>A0A448ZWF6_METOS</name>
<keyword evidence="12" id="KW-0963">Cytoplasm</keyword>
<dbReference type="NCBIfam" id="TIGR00115">
    <property type="entry name" value="tig"/>
    <property type="match status" value="1"/>
</dbReference>
<comment type="function">
    <text evidence="10 12">Involved in protein export. Acts as a chaperone by maintaining the newly synthesized protein in an open conformation. Functions as a peptidyl-prolyl cis-trans isomerase.</text>
</comment>
<keyword evidence="9 12" id="KW-0131">Cell cycle</keyword>
<protein>
    <recommendedName>
        <fullName evidence="4 12">Trigger factor</fullName>
        <shortName evidence="12">TF</shortName>
        <ecNumber evidence="3 12">5.2.1.8</ecNumber>
    </recommendedName>
    <alternativeName>
        <fullName evidence="11 12">PPIase</fullName>
    </alternativeName>
</protein>
<dbReference type="PROSITE" id="PS50059">
    <property type="entry name" value="FKBP_PPIASE"/>
    <property type="match status" value="1"/>
</dbReference>
<keyword evidence="18" id="KW-0614">Plasmid</keyword>
<accession>A0A448ZWF6</accession>
<evidence type="ECO:0000256" key="8">
    <source>
        <dbReference type="ARBA" id="ARBA00023235"/>
    </source>
</evidence>
<sequence>MAEIKSKDWVVKVETKLEGEQWETYLKKARNALRAEVVVPGFRKGKAPINKLDARISIDKVFEKAIKSSQNVAIEKLDQKAAEQNKNLFWEKSISLKLENINEKELAISGEYIVIPHITLGDYKSLKIKLENLNVPADLIEKIKKEKLDKYAVKLESEEPIKLGDEVNFDFTGFIDGKEFEGGKAEGFDLEIGSKRFIPGFEEKMIGLKKGEEKDLKLKFPTDYHVKHLAGKDVVFKVKINSIKTISLPEITDSFVAELNLSPLIKTKKDFEQYINTYALAEHLKDVESDYSAKLSDKVNSLAKFEIHEAIIENRKEQTYHAFLRKLEEQQITEDEFLESAGLTKEEYLKDNEEKIIKELKSSFIMGAMAEAEKINVTYKDYEKYIGDIAANWGLQNIDIIKQYIPFSTYQTNEMTKKLIEKMMNYTDPEAAAEYKKLDSKVKKYFETLDKAKFEKDKAEDKKEEAKETKSKEEKPKAESTKKTTTKKEETK</sequence>
<dbReference type="InterPro" id="IPR046357">
    <property type="entry name" value="PPIase_dom_sf"/>
</dbReference>
<dbReference type="Proteomes" id="UP000290482">
    <property type="component" value="Chromosome"/>
</dbReference>
<feature type="region of interest" description="Disordered" evidence="15">
    <location>
        <begin position="456"/>
        <end position="492"/>
    </location>
</feature>
<dbReference type="KEGG" id="mob:NCTC10112_00309"/>
<dbReference type="Pfam" id="PF05698">
    <property type="entry name" value="Trigger_C"/>
    <property type="match status" value="1"/>
</dbReference>
<proteinExistence type="inferred from homology"/>
<dbReference type="GO" id="GO:0015031">
    <property type="term" value="P:protein transport"/>
    <property type="evidence" value="ECO:0007669"/>
    <property type="project" value="UniProtKB-UniRule"/>
</dbReference>
<dbReference type="InterPro" id="IPR008880">
    <property type="entry name" value="Trigger_fac_C"/>
</dbReference>
<dbReference type="SUPFAM" id="SSF54534">
    <property type="entry name" value="FKBP-like"/>
    <property type="match status" value="1"/>
</dbReference>
<dbReference type="EMBL" id="LR214940">
    <property type="protein sequence ID" value="VEU55589.1"/>
    <property type="molecule type" value="Genomic_DNA"/>
</dbReference>
<dbReference type="HAMAP" id="MF_00303">
    <property type="entry name" value="Trigger_factor_Tig"/>
    <property type="match status" value="1"/>
</dbReference>
<keyword evidence="6 12" id="KW-0697">Rotamase</keyword>
<dbReference type="Gene3D" id="3.30.70.1050">
    <property type="entry name" value="Trigger factor ribosome-binding domain"/>
    <property type="match status" value="1"/>
</dbReference>
<dbReference type="EMBL" id="LR214942">
    <property type="protein sequence ID" value="VEU56720.1"/>
    <property type="molecule type" value="Genomic_DNA"/>
</dbReference>
<keyword evidence="5 12" id="KW-0132">Cell division</keyword>
<evidence type="ECO:0000256" key="7">
    <source>
        <dbReference type="ARBA" id="ARBA00023186"/>
    </source>
</evidence>
<evidence type="ECO:0000313" key="18">
    <source>
        <dbReference type="EMBL" id="VEU56720.1"/>
    </source>
</evidence>
<dbReference type="InterPro" id="IPR027304">
    <property type="entry name" value="Trigger_fact/SurA_dom_sf"/>
</dbReference>
<dbReference type="AlphaFoldDB" id="A0A448ZWF6"/>
<dbReference type="RefSeq" id="WP_022936240.1">
    <property type="nucleotide sequence ID" value="NZ_LR214940.1"/>
</dbReference>
<dbReference type="Gene3D" id="3.10.50.40">
    <property type="match status" value="1"/>
</dbReference>
<dbReference type="GO" id="GO:0005737">
    <property type="term" value="C:cytoplasm"/>
    <property type="evidence" value="ECO:0007669"/>
    <property type="project" value="UniProtKB-SubCell"/>
</dbReference>
<evidence type="ECO:0000259" key="16">
    <source>
        <dbReference type="PROSITE" id="PS50059"/>
    </source>
</evidence>
<dbReference type="OrthoDB" id="9767721at2"/>
<evidence type="ECO:0000256" key="11">
    <source>
        <dbReference type="ARBA" id="ARBA00029986"/>
    </source>
</evidence>
<comment type="subcellular location">
    <subcellularLocation>
        <location evidence="12">Cytoplasm</location>
    </subcellularLocation>
    <text evidence="12">About half TF is bound to the ribosome near the polypeptide exit tunnel while the other half is free in the cytoplasm.</text>
</comment>
<keyword evidence="8 12" id="KW-0413">Isomerase</keyword>
<gene>
    <name evidence="17" type="primary">MCYN0725_1</name>
    <name evidence="18" type="synonym">MCYN0725_2</name>
    <name evidence="12" type="synonym">tig</name>
    <name evidence="17" type="ORF">NCTC10112_00309</name>
    <name evidence="18" type="ORF">NCTC10112_00705</name>
</gene>
<dbReference type="SUPFAM" id="SSF102735">
    <property type="entry name" value="Trigger factor ribosome-binding domain"/>
    <property type="match status" value="1"/>
</dbReference>
<dbReference type="Gene3D" id="1.10.3120.10">
    <property type="entry name" value="Trigger factor, C-terminal domain"/>
    <property type="match status" value="1"/>
</dbReference>
<evidence type="ECO:0000256" key="9">
    <source>
        <dbReference type="ARBA" id="ARBA00023306"/>
    </source>
</evidence>
<evidence type="ECO:0000256" key="1">
    <source>
        <dbReference type="ARBA" id="ARBA00000971"/>
    </source>
</evidence>
<evidence type="ECO:0000256" key="15">
    <source>
        <dbReference type="SAM" id="MobiDB-lite"/>
    </source>
</evidence>
<dbReference type="InterPro" id="IPR005215">
    <property type="entry name" value="Trig_fac"/>
</dbReference>
<dbReference type="Pfam" id="PF05697">
    <property type="entry name" value="Trigger_N"/>
    <property type="match status" value="1"/>
</dbReference>
<evidence type="ECO:0000256" key="13">
    <source>
        <dbReference type="PROSITE-ProRule" id="PRU00277"/>
    </source>
</evidence>
<dbReference type="GO" id="GO:0006457">
    <property type="term" value="P:protein folding"/>
    <property type="evidence" value="ECO:0007669"/>
    <property type="project" value="UniProtKB-UniRule"/>
</dbReference>
<evidence type="ECO:0000256" key="14">
    <source>
        <dbReference type="RuleBase" id="RU003914"/>
    </source>
</evidence>
<dbReference type="InterPro" id="IPR036611">
    <property type="entry name" value="Trigger_fac_ribosome-bd_sf"/>
</dbReference>
<dbReference type="InterPro" id="IPR037041">
    <property type="entry name" value="Trigger_fac_C_sf"/>
</dbReference>
<evidence type="ECO:0000313" key="17">
    <source>
        <dbReference type="EMBL" id="VEU55589.1"/>
    </source>
</evidence>
<evidence type="ECO:0000256" key="6">
    <source>
        <dbReference type="ARBA" id="ARBA00023110"/>
    </source>
</evidence>